<dbReference type="EMBL" id="MHKD01000012">
    <property type="protein sequence ID" value="OGY84625.1"/>
    <property type="molecule type" value="Genomic_DNA"/>
</dbReference>
<reference evidence="4 5" key="1">
    <citation type="journal article" date="2016" name="Nat. Commun.">
        <title>Thousands of microbial genomes shed light on interconnected biogeochemical processes in an aquifer system.</title>
        <authorList>
            <person name="Anantharaman K."/>
            <person name="Brown C.T."/>
            <person name="Hug L.A."/>
            <person name="Sharon I."/>
            <person name="Castelle C.J."/>
            <person name="Probst A.J."/>
            <person name="Thomas B.C."/>
            <person name="Singh A."/>
            <person name="Wilkins M.J."/>
            <person name="Karaoz U."/>
            <person name="Brodie E.L."/>
            <person name="Williams K.H."/>
            <person name="Hubbard S.S."/>
            <person name="Banfield J.F."/>
        </authorList>
    </citation>
    <scope>NUCLEOTIDE SEQUENCE [LARGE SCALE GENOMIC DNA]</scope>
</reference>
<evidence type="ECO:0000259" key="3">
    <source>
        <dbReference type="Pfam" id="PF13439"/>
    </source>
</evidence>
<feature type="transmembrane region" description="Helical" evidence="1">
    <location>
        <begin position="71"/>
        <end position="94"/>
    </location>
</feature>
<evidence type="ECO:0000256" key="1">
    <source>
        <dbReference type="SAM" id="Phobius"/>
    </source>
</evidence>
<dbReference type="Proteomes" id="UP000176952">
    <property type="component" value="Unassembled WGS sequence"/>
</dbReference>
<keyword evidence="1" id="KW-0472">Membrane</keyword>
<dbReference type="Pfam" id="PF00534">
    <property type="entry name" value="Glycos_transf_1"/>
    <property type="match status" value="1"/>
</dbReference>
<feature type="domain" description="Glycosyl transferase family 1" evidence="2">
    <location>
        <begin position="198"/>
        <end position="354"/>
    </location>
</feature>
<evidence type="ECO:0000313" key="4">
    <source>
        <dbReference type="EMBL" id="OGY84625.1"/>
    </source>
</evidence>
<keyword evidence="1" id="KW-0812">Transmembrane</keyword>
<dbReference type="CDD" id="cd03801">
    <property type="entry name" value="GT4_PimA-like"/>
    <property type="match status" value="1"/>
</dbReference>
<dbReference type="SUPFAM" id="SSF53756">
    <property type="entry name" value="UDP-Glycosyltransferase/glycogen phosphorylase"/>
    <property type="match status" value="1"/>
</dbReference>
<dbReference type="GO" id="GO:0016757">
    <property type="term" value="F:glycosyltransferase activity"/>
    <property type="evidence" value="ECO:0007669"/>
    <property type="project" value="InterPro"/>
</dbReference>
<dbReference type="AlphaFoldDB" id="A0A1G2B6L2"/>
<evidence type="ECO:0000259" key="2">
    <source>
        <dbReference type="Pfam" id="PF00534"/>
    </source>
</evidence>
<dbReference type="InterPro" id="IPR001296">
    <property type="entry name" value="Glyco_trans_1"/>
</dbReference>
<accession>A0A1G2B6L2</accession>
<organism evidence="4 5">
    <name type="scientific">Candidatus Kerfeldbacteria bacterium RIFCSPHIGHO2_12_FULL_48_17</name>
    <dbReference type="NCBI Taxonomy" id="1798542"/>
    <lineage>
        <taxon>Bacteria</taxon>
        <taxon>Candidatus Kerfeldiibacteriota</taxon>
    </lineage>
</organism>
<protein>
    <recommendedName>
        <fullName evidence="6">Glycosyl transferase family 1 domain-containing protein</fullName>
    </recommendedName>
</protein>
<feature type="domain" description="Glycosyltransferase subfamily 4-like N-terminal" evidence="3">
    <location>
        <begin position="17"/>
        <end position="186"/>
    </location>
</feature>
<name>A0A1G2B6L2_9BACT</name>
<dbReference type="PANTHER" id="PTHR12526:SF630">
    <property type="entry name" value="GLYCOSYLTRANSFERASE"/>
    <property type="match status" value="1"/>
</dbReference>
<keyword evidence="1" id="KW-1133">Transmembrane helix</keyword>
<dbReference type="Gene3D" id="3.40.50.2000">
    <property type="entry name" value="Glycogen Phosphorylase B"/>
    <property type="match status" value="2"/>
</dbReference>
<dbReference type="STRING" id="1798542.A3F54_00410"/>
<dbReference type="InterPro" id="IPR028098">
    <property type="entry name" value="Glyco_trans_4-like_N"/>
</dbReference>
<dbReference type="Pfam" id="PF13439">
    <property type="entry name" value="Glyco_transf_4"/>
    <property type="match status" value="1"/>
</dbReference>
<proteinExistence type="predicted"/>
<gene>
    <name evidence="4" type="ORF">A3F54_00410</name>
</gene>
<evidence type="ECO:0008006" key="6">
    <source>
        <dbReference type="Google" id="ProtNLM"/>
    </source>
</evidence>
<sequence length="375" mass="42847">MTKKNILILKFPYSSLFGGGEQHTLDLVERLQQKQWQFYLLSSCKVLLGEFKKRGWQARFLWGGKEPVSKITILFFPLLAPFILLQMLVFVMYYRLFRRAKILYCLSLTEKILITPFAFALGMRVIWMEHVGAGRWLHLNPYRFLYVWWSKLACVVTVSQHSRQSFLDIGIPTSRIKVIYNGVDMEKWGGIETRVADPTKAYVIGFIGRLVKEKGVDILLKAARDVRDILPQLRLLIIGSGPERGSLEWLTRKLELTEQVRFVGFQPELEKWIQHLHVLVLPSTGRESFGTILAYGLASGVPVVGSNLDGIPEIIDHGKTGYLVTPGSVQELADTLIHIFHHYNEALALARAGRAKVTEHFTLERMASEFETLFS</sequence>
<evidence type="ECO:0000313" key="5">
    <source>
        <dbReference type="Proteomes" id="UP000176952"/>
    </source>
</evidence>
<dbReference type="PANTHER" id="PTHR12526">
    <property type="entry name" value="GLYCOSYLTRANSFERASE"/>
    <property type="match status" value="1"/>
</dbReference>
<comment type="caution">
    <text evidence="4">The sequence shown here is derived from an EMBL/GenBank/DDBJ whole genome shotgun (WGS) entry which is preliminary data.</text>
</comment>